<proteinExistence type="predicted"/>
<dbReference type="EMBL" id="KV417487">
    <property type="protein sequence ID" value="KZP32145.1"/>
    <property type="molecule type" value="Genomic_DNA"/>
</dbReference>
<evidence type="ECO:0000313" key="1">
    <source>
        <dbReference type="EMBL" id="KZP32145.1"/>
    </source>
</evidence>
<name>A0A166UXV3_9AGAM</name>
<sequence>MTIRGVDLIDRGMLANETCGWLGGAVAIMYLDERGGAFQCECGAHGWAEHRLLRHRRSLDCVCQVDSRSLDFGGETDESEVRSDVELRFFNVLLAVNFVLSYSLKLSPIARKRVERVFAQKAVDAARKLMSGDVKWKRGTVMQEVWWGARCMYGMRKVHTGMDCLDELSRRKVESEVSIVMIRPGC</sequence>
<reference evidence="1 2" key="1">
    <citation type="journal article" date="2016" name="Mol. Biol. Evol.">
        <title>Comparative Genomics of Early-Diverging Mushroom-Forming Fungi Provides Insights into the Origins of Lignocellulose Decay Capabilities.</title>
        <authorList>
            <person name="Nagy L.G."/>
            <person name="Riley R."/>
            <person name="Tritt A."/>
            <person name="Adam C."/>
            <person name="Daum C."/>
            <person name="Floudas D."/>
            <person name="Sun H."/>
            <person name="Yadav J.S."/>
            <person name="Pangilinan J."/>
            <person name="Larsson K.H."/>
            <person name="Matsuura K."/>
            <person name="Barry K."/>
            <person name="Labutti K."/>
            <person name="Kuo R."/>
            <person name="Ohm R.A."/>
            <person name="Bhattacharya S.S."/>
            <person name="Shirouzu T."/>
            <person name="Yoshinaga Y."/>
            <person name="Martin F.M."/>
            <person name="Grigoriev I.V."/>
            <person name="Hibbett D.S."/>
        </authorList>
    </citation>
    <scope>NUCLEOTIDE SEQUENCE [LARGE SCALE GENOMIC DNA]</scope>
    <source>
        <strain evidence="1 2">CBS 109695</strain>
    </source>
</reference>
<organism evidence="1 2">
    <name type="scientific">Athelia psychrophila</name>
    <dbReference type="NCBI Taxonomy" id="1759441"/>
    <lineage>
        <taxon>Eukaryota</taxon>
        <taxon>Fungi</taxon>
        <taxon>Dikarya</taxon>
        <taxon>Basidiomycota</taxon>
        <taxon>Agaricomycotina</taxon>
        <taxon>Agaricomycetes</taxon>
        <taxon>Agaricomycetidae</taxon>
        <taxon>Atheliales</taxon>
        <taxon>Atheliaceae</taxon>
        <taxon>Athelia</taxon>
    </lineage>
</organism>
<keyword evidence="2" id="KW-1185">Reference proteome</keyword>
<evidence type="ECO:0000313" key="2">
    <source>
        <dbReference type="Proteomes" id="UP000076532"/>
    </source>
</evidence>
<accession>A0A166UXV3</accession>
<gene>
    <name evidence="1" type="ORF">FIBSPDRAFT_882966</name>
</gene>
<dbReference type="AlphaFoldDB" id="A0A166UXV3"/>
<dbReference type="Proteomes" id="UP000076532">
    <property type="component" value="Unassembled WGS sequence"/>
</dbReference>
<protein>
    <submittedName>
        <fullName evidence="1">Uncharacterized protein</fullName>
    </submittedName>
</protein>